<dbReference type="Gene3D" id="1.10.443.10">
    <property type="entry name" value="Intergrase catalytic core"/>
    <property type="match status" value="1"/>
</dbReference>
<dbReference type="SUPFAM" id="SSF56349">
    <property type="entry name" value="DNA breaking-rejoining enzymes"/>
    <property type="match status" value="1"/>
</dbReference>
<reference evidence="3" key="2">
    <citation type="submission" date="2015-01" db="EMBL/GenBank/DDBJ databases">
        <title>Evolutionary Origins and Diversification of the Mycorrhizal Mutualists.</title>
        <authorList>
            <consortium name="DOE Joint Genome Institute"/>
            <consortium name="Mycorrhizal Genomics Consortium"/>
            <person name="Kohler A."/>
            <person name="Kuo A."/>
            <person name="Nagy L.G."/>
            <person name="Floudas D."/>
            <person name="Copeland A."/>
            <person name="Barry K.W."/>
            <person name="Cichocki N."/>
            <person name="Veneault-Fourrey C."/>
            <person name="LaButti K."/>
            <person name="Lindquist E.A."/>
            <person name="Lipzen A."/>
            <person name="Lundell T."/>
            <person name="Morin E."/>
            <person name="Murat C."/>
            <person name="Riley R."/>
            <person name="Ohm R."/>
            <person name="Sun H."/>
            <person name="Tunlid A."/>
            <person name="Henrissat B."/>
            <person name="Grigoriev I.V."/>
            <person name="Hibbett D.S."/>
            <person name="Martin F."/>
        </authorList>
    </citation>
    <scope>NUCLEOTIDE SEQUENCE [LARGE SCALE GENOMIC DNA]</scope>
    <source>
        <strain evidence="3">ATCC 200175</strain>
    </source>
</reference>
<sequence length="311" mass="35494">CDSITLKGTPKPAIFKRGTYGHAQKMRAAMTYTFGHLHGLGDMPWHQSEVGDGEMRGNPSVSVAVSSYMCSLRRCKVQSGEVATSTRAITSDILRKIYHHNHLEVNWAVQSYRPGIRRPLPDHAQEHSAPDQWGGGRARRLLHAAYTIAFLCLLRFDEVLKIQMHDITTCVNGFMLQLPFHKTHQNGDIKPYVLWALPPSEAHLCAVRALADWLKVSQIKTGYLFRKIASGDWVAEANTPMTSEQFLELFRNNLLDIQVDPVSYGTHSFRRGGCQYLHIEHCWPLRRICEWGGWSQDFTSMTIVKYHKKRH</sequence>
<protein>
    <submittedName>
        <fullName evidence="2">Unplaced genomic scaffold PAXINscaffold_1354, whole genome shotgun sequence</fullName>
    </submittedName>
</protein>
<dbReference type="PANTHER" id="PTHR34605">
    <property type="entry name" value="PHAGE_INTEGRASE DOMAIN-CONTAINING PROTEIN"/>
    <property type="match status" value="1"/>
</dbReference>
<proteinExistence type="predicted"/>
<dbReference type="InterPro" id="IPR052925">
    <property type="entry name" value="Phage_Integrase-like_Recomb"/>
</dbReference>
<gene>
    <name evidence="2" type="ORF">PAXINDRAFT_92870</name>
</gene>
<organism evidence="2 3">
    <name type="scientific">Paxillus involutus ATCC 200175</name>
    <dbReference type="NCBI Taxonomy" id="664439"/>
    <lineage>
        <taxon>Eukaryota</taxon>
        <taxon>Fungi</taxon>
        <taxon>Dikarya</taxon>
        <taxon>Basidiomycota</taxon>
        <taxon>Agaricomycotina</taxon>
        <taxon>Agaricomycetes</taxon>
        <taxon>Agaricomycetidae</taxon>
        <taxon>Boletales</taxon>
        <taxon>Paxilineae</taxon>
        <taxon>Paxillaceae</taxon>
        <taxon>Paxillus</taxon>
    </lineage>
</organism>
<dbReference type="GO" id="GO:0006310">
    <property type="term" value="P:DNA recombination"/>
    <property type="evidence" value="ECO:0007669"/>
    <property type="project" value="UniProtKB-KW"/>
</dbReference>
<dbReference type="PANTHER" id="PTHR34605:SF4">
    <property type="entry name" value="DNA ADENINE METHYLTRANSFERASE"/>
    <property type="match status" value="1"/>
</dbReference>
<dbReference type="AlphaFoldDB" id="A0A0C9T2W1"/>
<dbReference type="InterPro" id="IPR013762">
    <property type="entry name" value="Integrase-like_cat_sf"/>
</dbReference>
<reference evidence="2 3" key="1">
    <citation type="submission" date="2014-06" db="EMBL/GenBank/DDBJ databases">
        <authorList>
            <consortium name="DOE Joint Genome Institute"/>
            <person name="Kuo A."/>
            <person name="Kohler A."/>
            <person name="Nagy L.G."/>
            <person name="Floudas D."/>
            <person name="Copeland A."/>
            <person name="Barry K.W."/>
            <person name="Cichocki N."/>
            <person name="Veneault-Fourrey C."/>
            <person name="LaButti K."/>
            <person name="Lindquist E.A."/>
            <person name="Lipzen A."/>
            <person name="Lundell T."/>
            <person name="Morin E."/>
            <person name="Murat C."/>
            <person name="Sun H."/>
            <person name="Tunlid A."/>
            <person name="Henrissat B."/>
            <person name="Grigoriev I.V."/>
            <person name="Hibbett D.S."/>
            <person name="Martin F."/>
            <person name="Nordberg H.P."/>
            <person name="Cantor M.N."/>
            <person name="Hua S.X."/>
        </authorList>
    </citation>
    <scope>NUCLEOTIDE SEQUENCE [LARGE SCALE GENOMIC DNA]</scope>
    <source>
        <strain evidence="2 3">ATCC 200175</strain>
    </source>
</reference>
<dbReference type="Proteomes" id="UP000053647">
    <property type="component" value="Unassembled WGS sequence"/>
</dbReference>
<dbReference type="OrthoDB" id="3163890at2759"/>
<keyword evidence="1" id="KW-0233">DNA recombination</keyword>
<dbReference type="HOGENOM" id="CLU_063718_1_0_1"/>
<dbReference type="InterPro" id="IPR011010">
    <property type="entry name" value="DNA_brk_join_enz"/>
</dbReference>
<dbReference type="GO" id="GO:0015074">
    <property type="term" value="P:DNA integration"/>
    <property type="evidence" value="ECO:0007669"/>
    <property type="project" value="InterPro"/>
</dbReference>
<evidence type="ECO:0000313" key="2">
    <source>
        <dbReference type="EMBL" id="KIJ05848.1"/>
    </source>
</evidence>
<evidence type="ECO:0000256" key="1">
    <source>
        <dbReference type="ARBA" id="ARBA00023172"/>
    </source>
</evidence>
<dbReference type="GO" id="GO:0003677">
    <property type="term" value="F:DNA binding"/>
    <property type="evidence" value="ECO:0007669"/>
    <property type="project" value="InterPro"/>
</dbReference>
<keyword evidence="3" id="KW-1185">Reference proteome</keyword>
<dbReference type="EMBL" id="KN820676">
    <property type="protein sequence ID" value="KIJ05848.1"/>
    <property type="molecule type" value="Genomic_DNA"/>
</dbReference>
<feature type="non-terminal residue" evidence="2">
    <location>
        <position position="1"/>
    </location>
</feature>
<name>A0A0C9T2W1_PAXIN</name>
<evidence type="ECO:0000313" key="3">
    <source>
        <dbReference type="Proteomes" id="UP000053647"/>
    </source>
</evidence>
<accession>A0A0C9T2W1</accession>